<keyword evidence="2" id="KW-1185">Reference proteome</keyword>
<dbReference type="AlphaFoldDB" id="A0AAD6R9I8"/>
<comment type="caution">
    <text evidence="1">The sequence shown here is derived from an EMBL/GenBank/DDBJ whole genome shotgun (WGS) entry which is preliminary data.</text>
</comment>
<accession>A0AAD6R9I8</accession>
<evidence type="ECO:0000313" key="2">
    <source>
        <dbReference type="Proteomes" id="UP001164929"/>
    </source>
</evidence>
<name>A0AAD6R9I8_9ROSI</name>
<evidence type="ECO:0000313" key="1">
    <source>
        <dbReference type="EMBL" id="KAJ7004801.1"/>
    </source>
</evidence>
<proteinExistence type="predicted"/>
<sequence length="73" mass="8621">MLDNLQLKKVSVFDGSMLEHCRITLELYSPFVCFLIIVHKLSISSQIYQKLRNIALYARTLRYFLMYFNGEIA</sequence>
<organism evidence="1 2">
    <name type="scientific">Populus alba x Populus x berolinensis</name>
    <dbReference type="NCBI Taxonomy" id="444605"/>
    <lineage>
        <taxon>Eukaryota</taxon>
        <taxon>Viridiplantae</taxon>
        <taxon>Streptophyta</taxon>
        <taxon>Embryophyta</taxon>
        <taxon>Tracheophyta</taxon>
        <taxon>Spermatophyta</taxon>
        <taxon>Magnoliopsida</taxon>
        <taxon>eudicotyledons</taxon>
        <taxon>Gunneridae</taxon>
        <taxon>Pentapetalae</taxon>
        <taxon>rosids</taxon>
        <taxon>fabids</taxon>
        <taxon>Malpighiales</taxon>
        <taxon>Salicaceae</taxon>
        <taxon>Saliceae</taxon>
        <taxon>Populus</taxon>
    </lineage>
</organism>
<protein>
    <submittedName>
        <fullName evidence="1">Uncharacterized protein</fullName>
    </submittedName>
</protein>
<dbReference type="Proteomes" id="UP001164929">
    <property type="component" value="Chromosome 3"/>
</dbReference>
<reference evidence="1" key="1">
    <citation type="journal article" date="2023" name="Mol. Ecol. Resour.">
        <title>Chromosome-level genome assembly of a triploid poplar Populus alba 'Berolinensis'.</title>
        <authorList>
            <person name="Chen S."/>
            <person name="Yu Y."/>
            <person name="Wang X."/>
            <person name="Wang S."/>
            <person name="Zhang T."/>
            <person name="Zhou Y."/>
            <person name="He R."/>
            <person name="Meng N."/>
            <person name="Wang Y."/>
            <person name="Liu W."/>
            <person name="Liu Z."/>
            <person name="Liu J."/>
            <person name="Guo Q."/>
            <person name="Huang H."/>
            <person name="Sederoff R.R."/>
            <person name="Wang G."/>
            <person name="Qu G."/>
            <person name="Chen S."/>
        </authorList>
    </citation>
    <scope>NUCLEOTIDE SEQUENCE</scope>
    <source>
        <strain evidence="1">SC-2020</strain>
    </source>
</reference>
<dbReference type="EMBL" id="JAQIZT010000003">
    <property type="protein sequence ID" value="KAJ7004801.1"/>
    <property type="molecule type" value="Genomic_DNA"/>
</dbReference>
<gene>
    <name evidence="1" type="ORF">NC653_009595</name>
</gene>